<dbReference type="EMBL" id="NXLQ01000034">
    <property type="protein sequence ID" value="RDU62237.1"/>
    <property type="molecule type" value="Genomic_DNA"/>
</dbReference>
<organism evidence="2 3">
    <name type="scientific">Helicobacter didelphidarum</name>
    <dbReference type="NCBI Taxonomy" id="2040648"/>
    <lineage>
        <taxon>Bacteria</taxon>
        <taxon>Pseudomonadati</taxon>
        <taxon>Campylobacterota</taxon>
        <taxon>Epsilonproteobacteria</taxon>
        <taxon>Campylobacterales</taxon>
        <taxon>Helicobacteraceae</taxon>
        <taxon>Helicobacter</taxon>
    </lineage>
</organism>
<evidence type="ECO:0000313" key="2">
    <source>
        <dbReference type="EMBL" id="RDU62237.1"/>
    </source>
</evidence>
<protein>
    <recommendedName>
        <fullName evidence="1">Endonuclease GajA/Old nuclease/RecF-like AAA domain-containing protein</fullName>
    </recommendedName>
</protein>
<dbReference type="SUPFAM" id="SSF52540">
    <property type="entry name" value="P-loop containing nucleoside triphosphate hydrolases"/>
    <property type="match status" value="1"/>
</dbReference>
<feature type="domain" description="Endonuclease GajA/Old nuclease/RecF-like AAA" evidence="1">
    <location>
        <begin position="16"/>
        <end position="458"/>
    </location>
</feature>
<dbReference type="AlphaFoldDB" id="A0A3D8IAS1"/>
<dbReference type="InterPro" id="IPR051396">
    <property type="entry name" value="Bact_Antivir_Def_Nuclease"/>
</dbReference>
<sequence>MDYLSNRIYLGGIDDEQIGGLLLLLGANNEGKSNVLAGINALANNQSISEKDKPNYIDCEEKIPQISIEYRIQQKDIKQRDNKKGDNFAGKTFGIVFIPNCIDDCKRRNAGFTNEDCKSFWQSILDSRIEAFYRSIGNNELPDILLISKEKKCIFFIGIDSFKECPKSLKCYQVYYQNKFNEIKNNDGVIKLSCKFRAHLDAKTPKHCDDANELREFLKKEYEKSINIQSTKIANKKSQYEIFSATKVFGEKGLEYSQNLLDTENQFVDVVLHSFQIPFIPKIIMYQEKPLKDKDLEISLEQLRDSIFFQALFKILDEKIESIIKICKDSRNKRQSKEKELEKTCQKISERFNVLYCLDNKTYRFNIRLEQGSIAFCMEKDDKAIYLDQQSVGFKKFFHFFFNFLYTEEVSKGDIVLIDEVDAHLSILAQRELRKFLKEFGQENGILFIVSTHSPFMIDTTELDEIRIVKSLERYKKGVGILNDFSVLKQGEADTLQAIKKALGASIDIEDRLIFVEGIIDYNILNAYSKIYKYPKDSTKLVFLPISGLGECKDGEKGFSKEQEQKVKNLITFARQSKILNPILLTDGDKAGMMMKEGVEKHDEFKKNINILTLQDVYSGNKDFTQLLKDKNLTIESLFNKEDKEKFFFTYNQDSKDSSPSRLFKRTRNLELSSESKKNFDALFTFLIECNTMLEKD</sequence>
<gene>
    <name evidence="2" type="ORF">CQA53_09485</name>
</gene>
<evidence type="ECO:0000259" key="1">
    <source>
        <dbReference type="Pfam" id="PF13175"/>
    </source>
</evidence>
<keyword evidence="3" id="KW-1185">Reference proteome</keyword>
<name>A0A3D8IAS1_9HELI</name>
<dbReference type="PANTHER" id="PTHR43581">
    <property type="entry name" value="ATP/GTP PHOSPHATASE"/>
    <property type="match status" value="1"/>
</dbReference>
<comment type="caution">
    <text evidence="2">The sequence shown here is derived from an EMBL/GenBank/DDBJ whole genome shotgun (WGS) entry which is preliminary data.</text>
</comment>
<accession>A0A3D8IAS1</accession>
<dbReference type="Pfam" id="PF13175">
    <property type="entry name" value="AAA_15"/>
    <property type="match status" value="1"/>
</dbReference>
<reference evidence="2 3" key="1">
    <citation type="submission" date="2018-04" db="EMBL/GenBank/DDBJ databases">
        <title>Novel Campyloabacter and Helicobacter Species and Strains.</title>
        <authorList>
            <person name="Mannion A.J."/>
            <person name="Shen Z."/>
            <person name="Fox J.G."/>
        </authorList>
    </citation>
    <scope>NUCLEOTIDE SEQUENCE [LARGE SCALE GENOMIC DNA]</scope>
    <source>
        <strain evidence="2 3">MIT 17-337</strain>
    </source>
</reference>
<dbReference type="Proteomes" id="UP000256379">
    <property type="component" value="Unassembled WGS sequence"/>
</dbReference>
<dbReference type="CDD" id="cd00267">
    <property type="entry name" value="ABC_ATPase"/>
    <property type="match status" value="1"/>
</dbReference>
<dbReference type="Gene3D" id="3.40.50.300">
    <property type="entry name" value="P-loop containing nucleotide triphosphate hydrolases"/>
    <property type="match status" value="1"/>
</dbReference>
<proteinExistence type="predicted"/>
<evidence type="ECO:0000313" key="3">
    <source>
        <dbReference type="Proteomes" id="UP000256379"/>
    </source>
</evidence>
<dbReference type="InterPro" id="IPR041685">
    <property type="entry name" value="AAA_GajA/Old/RecF-like"/>
</dbReference>
<dbReference type="PANTHER" id="PTHR43581:SF4">
    <property type="entry name" value="ATP_GTP PHOSPHATASE"/>
    <property type="match status" value="1"/>
</dbReference>
<dbReference type="InterPro" id="IPR027417">
    <property type="entry name" value="P-loop_NTPase"/>
</dbReference>